<name>A0A0G0KHE0_9BACT</name>
<comment type="similarity">
    <text evidence="1 2">Belongs to the phD/YefM antitoxin family.</text>
</comment>
<evidence type="ECO:0000313" key="4">
    <source>
        <dbReference type="Proteomes" id="UP000034324"/>
    </source>
</evidence>
<evidence type="ECO:0000256" key="1">
    <source>
        <dbReference type="ARBA" id="ARBA00009981"/>
    </source>
</evidence>
<dbReference type="InterPro" id="IPR036165">
    <property type="entry name" value="YefM-like_sf"/>
</dbReference>
<dbReference type="AlphaFoldDB" id="A0A0G0KHE0"/>
<dbReference type="Pfam" id="PF02604">
    <property type="entry name" value="PhdYeFM_antitox"/>
    <property type="match status" value="1"/>
</dbReference>
<reference evidence="3 4" key="1">
    <citation type="journal article" date="2015" name="Nature">
        <title>rRNA introns, odd ribosomes, and small enigmatic genomes across a large radiation of phyla.</title>
        <authorList>
            <person name="Brown C.T."/>
            <person name="Hug L.A."/>
            <person name="Thomas B.C."/>
            <person name="Sharon I."/>
            <person name="Castelle C.J."/>
            <person name="Singh A."/>
            <person name="Wilkins M.J."/>
            <person name="Williams K.H."/>
            <person name="Banfield J.F."/>
        </authorList>
    </citation>
    <scope>NUCLEOTIDE SEQUENCE [LARGE SCALE GENOMIC DNA]</scope>
</reference>
<protein>
    <recommendedName>
        <fullName evidence="2">Antitoxin</fullName>
    </recommendedName>
</protein>
<comment type="function">
    <text evidence="2">Antitoxin component of a type II toxin-antitoxin (TA) system.</text>
</comment>
<dbReference type="EMBL" id="LBVC01000004">
    <property type="protein sequence ID" value="KKQ79053.1"/>
    <property type="molecule type" value="Genomic_DNA"/>
</dbReference>
<comment type="caution">
    <text evidence="3">The sequence shown here is derived from an EMBL/GenBank/DDBJ whole genome shotgun (WGS) entry which is preliminary data.</text>
</comment>
<dbReference type="InterPro" id="IPR006442">
    <property type="entry name" value="Antitoxin_Phd/YefM"/>
</dbReference>
<dbReference type="Gene3D" id="3.40.1620.10">
    <property type="entry name" value="YefM-like domain"/>
    <property type="match status" value="1"/>
</dbReference>
<dbReference type="SUPFAM" id="SSF143120">
    <property type="entry name" value="YefM-like"/>
    <property type="match status" value="1"/>
</dbReference>
<proteinExistence type="inferred from homology"/>
<dbReference type="NCBIfam" id="TIGR01552">
    <property type="entry name" value="phd_fam"/>
    <property type="match status" value="1"/>
</dbReference>
<gene>
    <name evidence="3" type="ORF">US99_C0004G0015</name>
</gene>
<evidence type="ECO:0000256" key="2">
    <source>
        <dbReference type="RuleBase" id="RU362080"/>
    </source>
</evidence>
<organism evidence="3 4">
    <name type="scientific">Candidatus Daviesbacteria bacterium GW2011_GWF2_38_6</name>
    <dbReference type="NCBI Taxonomy" id="1618432"/>
    <lineage>
        <taxon>Bacteria</taxon>
        <taxon>Candidatus Daviesiibacteriota</taxon>
    </lineage>
</organism>
<accession>A0A0G0KHE0</accession>
<evidence type="ECO:0000313" key="3">
    <source>
        <dbReference type="EMBL" id="KKQ79053.1"/>
    </source>
</evidence>
<dbReference type="Proteomes" id="UP000034324">
    <property type="component" value="Unassembled WGS sequence"/>
</dbReference>
<sequence>MIQQTVSKSQFKAQALEYLRLVQTQKQPLIITHAGKPVVEVVPYKEEDADKTILKSLKGSVLYYKDPDEPAIDLQDWEMLK</sequence>